<feature type="region of interest" description="Disordered" evidence="12">
    <location>
        <begin position="928"/>
        <end position="958"/>
    </location>
</feature>
<comment type="function">
    <text evidence="11">ABC-type transporter; part of the gene cluster that mediates the biosynthesis of the phomopsins, a group of hexapeptide mycotoxins which infects lupins and causes lupinosis disease in livestock.</text>
</comment>
<feature type="transmembrane region" description="Helical" evidence="13">
    <location>
        <begin position="574"/>
        <end position="596"/>
    </location>
</feature>
<dbReference type="InterPro" id="IPR017871">
    <property type="entry name" value="ABC_transporter-like_CS"/>
</dbReference>
<name>A0AAJ0H4I4_9PEZI</name>
<evidence type="ECO:0000259" key="15">
    <source>
        <dbReference type="PROSITE" id="PS50929"/>
    </source>
</evidence>
<dbReference type="InterPro" id="IPR044746">
    <property type="entry name" value="ABCC_6TM_D1"/>
</dbReference>
<organism evidence="16 17">
    <name type="scientific">Chaetomium strumarium</name>
    <dbReference type="NCBI Taxonomy" id="1170767"/>
    <lineage>
        <taxon>Eukaryota</taxon>
        <taxon>Fungi</taxon>
        <taxon>Dikarya</taxon>
        <taxon>Ascomycota</taxon>
        <taxon>Pezizomycotina</taxon>
        <taxon>Sordariomycetes</taxon>
        <taxon>Sordariomycetidae</taxon>
        <taxon>Sordariales</taxon>
        <taxon>Chaetomiaceae</taxon>
        <taxon>Chaetomium</taxon>
    </lineage>
</organism>
<keyword evidence="4" id="KW-1003">Cell membrane</keyword>
<keyword evidence="3" id="KW-0813">Transport</keyword>
<dbReference type="InterPro" id="IPR011527">
    <property type="entry name" value="ABC1_TM_dom"/>
</dbReference>
<keyword evidence="17" id="KW-1185">Reference proteome</keyword>
<evidence type="ECO:0000256" key="3">
    <source>
        <dbReference type="ARBA" id="ARBA00022448"/>
    </source>
</evidence>
<dbReference type="PANTHER" id="PTHR24223">
    <property type="entry name" value="ATP-BINDING CASSETTE SUB-FAMILY C"/>
    <property type="match status" value="1"/>
</dbReference>
<evidence type="ECO:0000313" key="17">
    <source>
        <dbReference type="Proteomes" id="UP001273166"/>
    </source>
</evidence>
<dbReference type="InterPro" id="IPR044726">
    <property type="entry name" value="ABCC_6TM_D2"/>
</dbReference>
<evidence type="ECO:0000256" key="2">
    <source>
        <dbReference type="ARBA" id="ARBA00009726"/>
    </source>
</evidence>
<feature type="transmembrane region" description="Helical" evidence="13">
    <location>
        <begin position="40"/>
        <end position="59"/>
    </location>
</feature>
<dbReference type="InterPro" id="IPR003593">
    <property type="entry name" value="AAA+_ATPase"/>
</dbReference>
<dbReference type="InterPro" id="IPR027417">
    <property type="entry name" value="P-loop_NTPase"/>
</dbReference>
<feature type="compositionally biased region" description="Polar residues" evidence="12">
    <location>
        <begin position="928"/>
        <end position="955"/>
    </location>
</feature>
<keyword evidence="5 13" id="KW-0812">Transmembrane</keyword>
<dbReference type="Pfam" id="PF24357">
    <property type="entry name" value="TMD0_ABC"/>
    <property type="match status" value="1"/>
</dbReference>
<dbReference type="InterPro" id="IPR036640">
    <property type="entry name" value="ABC1_TM_sf"/>
</dbReference>
<feature type="transmembrane region" description="Helical" evidence="13">
    <location>
        <begin position="446"/>
        <end position="468"/>
    </location>
</feature>
<evidence type="ECO:0000256" key="6">
    <source>
        <dbReference type="ARBA" id="ARBA00022741"/>
    </source>
</evidence>
<feature type="transmembrane region" description="Helical" evidence="13">
    <location>
        <begin position="140"/>
        <end position="156"/>
    </location>
</feature>
<feature type="region of interest" description="Disordered" evidence="12">
    <location>
        <begin position="619"/>
        <end position="652"/>
    </location>
</feature>
<sequence length="1564" mass="170988">MAQSSVSGPAWCGRVDDSFSPHAGDCRGGFDFTLLFEESILTLLPAGLILLLVPPRVWFLWRREKKVAAGYYLSAVVKISAWTLLFSLQLASLILWATPSASPARTRTTLAAVIVAPISTFALAVLSYAEHSRAVRPSTLIGTFLLATLLFDIAHARTLWLRASLYSSFGGSISNAIAYLAVAACVVKGCVVLVLEAVEKRRASLRDRFREYPPEATASIFNRGFFWWLNPLFRRGFFGRELDVDDLFVLDKHLRAEYCFARFQAAWAGIRQKAKSTPTSNSASPSEKQKQTPGPYALLAASYRVLGWPVLQSIPPRACLVALNFCQPFLINHAITLSQEAITDHTTQVGYGLIGAYVFVYVGIALAMGQYQHRTYRSITMLRGGLVSLIYRKTAAVSLRDVDPATSMTLMSADMERIVQGWQTMHEIWANAAEVGIAIYLLERQLGVACVVPVAVSILSLLGSLFAMNFIMSRQAMWLEAIEKRISATSAMLASMKGVKMCGLQDTLLGSLQQLRIDELRISKRFRRLIIWNMVFAYFTQVFAPVLTFTVFSLRARGNDGSTLDTARVFTSLSLFALLSEPLASLVMSLATYLGAVGSFVRIQQFLQSDERADMRNSLVYNSNSNSDPDDLSSSSSNEKLPRFIDNTTNNNKTAAPDAITVRDANFGWDADKPPILRGINLTVPWHKLTMVVGPVGCGKSTLLQAVLGEVPTLNSSGEGGGVQLGSLSIAYCAQNPWHMNGTVRQAIVGCEKYDEKWYTRVVQACALQRDFRELPMGDGSRIGSSGVALSGGQSQRIALARAVYARREIVILDDVLSGLDNSTENHVFHSLLGQHGILRELQSTVLLVSSSAKRLPYADHIVCFGADGAITAQGTFAALNAAGGYVSSFNLRAADWAYVQDKENNNNGDGNNDIGIVHTVYASDSEAPNNIPNGSRSSGSSETACPPGRNSTEAADTGRRTGDVQIYLYYVKSVGWWASVIFVVAIVGFVFCLSFPSVWVQWWAADNESRPNDRLGYWLGIYAMLGGVAIVCLFISCWQMIVTMVPLSGEKFHFALLKTVLSAPLSFFVNTDSGETINRFSQDLQLIDMELPTAALNTFATFVLCIAQMALIGVGSRYAAISFPVVLAALYLIQKVYLHTSRQLRLLDLETKAPLYSLFEESLAGLATVRAFGWQRALEERNHALLDRSQRPFYLLFAVQRWLTLVLDLLVAAVAVLLIVLVVALRGTVAAGGVGLALLNVIQFSQNIKLLVTFWTQLETHIGSVARIKAFTETAVAEDQPEEKQLPPPGWPSTGAIEFDNLSATYNRDDLVLHSVSLTIQPGEKIAVCGRTGSGKTSLIMSLFRLVDLQPGSHIRVDGIDIATLPRQEVRRRIVAVPQHPFLLKGSVRLNADPLGGASDDDILAALQCVQVKDMVDKVAGGLDADIEMLNLSAGQKQLFCLARAMLRPGCILVLDEATSSIDAKTEEVMQRLIRRKFAGHTIIAVAHRIETIMDFDKVAVLDAGRLVEFDSPYALLDKPGSAFARLYNAALVEEEEAEEVVEDMDSLSVGNDISAGKGFKSG</sequence>
<dbReference type="GO" id="GO:0005524">
    <property type="term" value="F:ATP binding"/>
    <property type="evidence" value="ECO:0007669"/>
    <property type="project" value="UniProtKB-KW"/>
</dbReference>
<evidence type="ECO:0000256" key="8">
    <source>
        <dbReference type="ARBA" id="ARBA00022989"/>
    </source>
</evidence>
<comment type="subcellular location">
    <subcellularLocation>
        <location evidence="1">Cell membrane</location>
        <topology evidence="1">Multi-pass membrane protein</topology>
    </subcellularLocation>
</comment>
<dbReference type="FunFam" id="1.20.1560.10:FF:000055">
    <property type="entry name" value="ABC multidrug transporter (Eurofung)"/>
    <property type="match status" value="1"/>
</dbReference>
<dbReference type="FunFam" id="3.40.50.300:FF:001854">
    <property type="entry name" value="ABC multidrug transporter (Eurofung)"/>
    <property type="match status" value="1"/>
</dbReference>
<feature type="compositionally biased region" description="Low complexity" evidence="12">
    <location>
        <begin position="622"/>
        <end position="638"/>
    </location>
</feature>
<comment type="similarity">
    <text evidence="2">Belongs to the ABC transporter superfamily. ABCC family. Conjugate transporter (TC 3.A.1.208) subfamily.</text>
</comment>
<dbReference type="GO" id="GO:0005886">
    <property type="term" value="C:plasma membrane"/>
    <property type="evidence" value="ECO:0007669"/>
    <property type="project" value="UniProtKB-SubCell"/>
</dbReference>
<comment type="caution">
    <text evidence="16">The sequence shown here is derived from an EMBL/GenBank/DDBJ whole genome shotgun (WGS) entry which is preliminary data.</text>
</comment>
<dbReference type="Proteomes" id="UP001273166">
    <property type="component" value="Unassembled WGS sequence"/>
</dbReference>
<feature type="transmembrane region" description="Helical" evidence="13">
    <location>
        <begin position="1092"/>
        <end position="1112"/>
    </location>
</feature>
<dbReference type="SMART" id="SM00382">
    <property type="entry name" value="AAA"/>
    <property type="match status" value="2"/>
</dbReference>
<evidence type="ECO:0000256" key="10">
    <source>
        <dbReference type="ARBA" id="ARBA00023180"/>
    </source>
</evidence>
<dbReference type="GeneID" id="87885497"/>
<gene>
    <name evidence="16" type="ORF">B0T15DRAFT_490289</name>
</gene>
<dbReference type="InterPro" id="IPR003439">
    <property type="entry name" value="ABC_transporter-like_ATP-bd"/>
</dbReference>
<feature type="transmembrane region" description="Helical" evidence="13">
    <location>
        <begin position="1203"/>
        <end position="1226"/>
    </location>
</feature>
<dbReference type="PROSITE" id="PS50929">
    <property type="entry name" value="ABC_TM1F"/>
    <property type="match status" value="2"/>
</dbReference>
<feature type="domain" description="ABC transmembrane type-1" evidence="15">
    <location>
        <begin position="981"/>
        <end position="1261"/>
    </location>
</feature>
<dbReference type="CDD" id="cd03250">
    <property type="entry name" value="ABCC_MRP_domain1"/>
    <property type="match status" value="1"/>
</dbReference>
<evidence type="ECO:0000256" key="11">
    <source>
        <dbReference type="ARBA" id="ARBA00059074"/>
    </source>
</evidence>
<dbReference type="InterPro" id="IPR050173">
    <property type="entry name" value="ABC_transporter_C-like"/>
</dbReference>
<feature type="transmembrane region" description="Helical" evidence="13">
    <location>
        <begin position="349"/>
        <end position="371"/>
    </location>
</feature>
<proteinExistence type="inferred from homology"/>
<reference evidence="16" key="2">
    <citation type="submission" date="2023-06" db="EMBL/GenBank/DDBJ databases">
        <authorList>
            <consortium name="Lawrence Berkeley National Laboratory"/>
            <person name="Mondo S.J."/>
            <person name="Hensen N."/>
            <person name="Bonometti L."/>
            <person name="Westerberg I."/>
            <person name="Brannstrom I.O."/>
            <person name="Guillou S."/>
            <person name="Cros-Aarteil S."/>
            <person name="Calhoun S."/>
            <person name="Haridas S."/>
            <person name="Kuo A."/>
            <person name="Pangilinan J."/>
            <person name="Riley R."/>
            <person name="Labutti K."/>
            <person name="Andreopoulos B."/>
            <person name="Lipzen A."/>
            <person name="Chen C."/>
            <person name="Yanf M."/>
            <person name="Daum C."/>
            <person name="Ng V."/>
            <person name="Clum A."/>
            <person name="Steindorff A."/>
            <person name="Ohm R."/>
            <person name="Martin F."/>
            <person name="Silar P."/>
            <person name="Natvig D."/>
            <person name="Lalanne C."/>
            <person name="Gautier V."/>
            <person name="Ament-Velasquez S.L."/>
            <person name="Kruys A."/>
            <person name="Hutchinson M.I."/>
            <person name="Powell A.J."/>
            <person name="Barry K."/>
            <person name="Miller A.N."/>
            <person name="Grigoriev I.V."/>
            <person name="Debuchy R."/>
            <person name="Gladieux P."/>
            <person name="Thoren M.H."/>
            <person name="Johannesson H."/>
        </authorList>
    </citation>
    <scope>NUCLEOTIDE SEQUENCE</scope>
    <source>
        <strain evidence="16">CBS 333.67</strain>
    </source>
</reference>
<dbReference type="Pfam" id="PF00664">
    <property type="entry name" value="ABC_membrane"/>
    <property type="match status" value="1"/>
</dbReference>
<keyword evidence="9 13" id="KW-0472">Membrane</keyword>
<keyword evidence="6" id="KW-0547">Nucleotide-binding</keyword>
<dbReference type="SUPFAM" id="SSF90123">
    <property type="entry name" value="ABC transporter transmembrane region"/>
    <property type="match status" value="2"/>
</dbReference>
<reference evidence="16" key="1">
    <citation type="journal article" date="2023" name="Mol. Phylogenet. Evol.">
        <title>Genome-scale phylogeny and comparative genomics of the fungal order Sordariales.</title>
        <authorList>
            <person name="Hensen N."/>
            <person name="Bonometti L."/>
            <person name="Westerberg I."/>
            <person name="Brannstrom I.O."/>
            <person name="Guillou S."/>
            <person name="Cros-Aarteil S."/>
            <person name="Calhoun S."/>
            <person name="Haridas S."/>
            <person name="Kuo A."/>
            <person name="Mondo S."/>
            <person name="Pangilinan J."/>
            <person name="Riley R."/>
            <person name="LaButti K."/>
            <person name="Andreopoulos B."/>
            <person name="Lipzen A."/>
            <person name="Chen C."/>
            <person name="Yan M."/>
            <person name="Daum C."/>
            <person name="Ng V."/>
            <person name="Clum A."/>
            <person name="Steindorff A."/>
            <person name="Ohm R.A."/>
            <person name="Martin F."/>
            <person name="Silar P."/>
            <person name="Natvig D.O."/>
            <person name="Lalanne C."/>
            <person name="Gautier V."/>
            <person name="Ament-Velasquez S.L."/>
            <person name="Kruys A."/>
            <person name="Hutchinson M.I."/>
            <person name="Powell A.J."/>
            <person name="Barry K."/>
            <person name="Miller A.N."/>
            <person name="Grigoriev I.V."/>
            <person name="Debuchy R."/>
            <person name="Gladieux P."/>
            <person name="Hiltunen Thoren M."/>
            <person name="Johannesson H."/>
        </authorList>
    </citation>
    <scope>NUCLEOTIDE SEQUENCE</scope>
    <source>
        <strain evidence="16">CBS 333.67</strain>
    </source>
</reference>
<keyword evidence="8 13" id="KW-1133">Transmembrane helix</keyword>
<keyword evidence="10" id="KW-0325">Glycoprotein</keyword>
<evidence type="ECO:0000313" key="16">
    <source>
        <dbReference type="EMBL" id="KAK3311692.1"/>
    </source>
</evidence>
<evidence type="ECO:0000256" key="7">
    <source>
        <dbReference type="ARBA" id="ARBA00022840"/>
    </source>
</evidence>
<dbReference type="Gene3D" id="1.20.1560.10">
    <property type="entry name" value="ABC transporter type 1, transmembrane domain"/>
    <property type="match status" value="2"/>
</dbReference>
<dbReference type="GO" id="GO:0140359">
    <property type="term" value="F:ABC-type transporter activity"/>
    <property type="evidence" value="ECO:0007669"/>
    <property type="project" value="InterPro"/>
</dbReference>
<accession>A0AAJ0H4I4</accession>
<dbReference type="CDD" id="cd18579">
    <property type="entry name" value="ABC_6TM_ABCC_D1"/>
    <property type="match status" value="1"/>
</dbReference>
<feature type="domain" description="ABC transporter" evidence="14">
    <location>
        <begin position="662"/>
        <end position="892"/>
    </location>
</feature>
<dbReference type="Gene3D" id="3.40.50.300">
    <property type="entry name" value="P-loop containing nucleotide triphosphate hydrolases"/>
    <property type="match status" value="2"/>
</dbReference>
<dbReference type="CDD" id="cd18580">
    <property type="entry name" value="ABC_6TM_ABCC_D2"/>
    <property type="match status" value="1"/>
</dbReference>
<dbReference type="RefSeq" id="XP_062727472.1">
    <property type="nucleotide sequence ID" value="XM_062866668.1"/>
</dbReference>
<evidence type="ECO:0000256" key="4">
    <source>
        <dbReference type="ARBA" id="ARBA00022475"/>
    </source>
</evidence>
<evidence type="ECO:0000256" key="12">
    <source>
        <dbReference type="SAM" id="MobiDB-lite"/>
    </source>
</evidence>
<feature type="transmembrane region" description="Helical" evidence="13">
    <location>
        <begin position="109"/>
        <end position="128"/>
    </location>
</feature>
<dbReference type="FunFam" id="1.20.1560.10:FF:000066">
    <property type="entry name" value="ABC multidrug transporter (Eurofung)"/>
    <property type="match status" value="1"/>
</dbReference>
<keyword evidence="7" id="KW-0067">ATP-binding</keyword>
<dbReference type="GO" id="GO:0016887">
    <property type="term" value="F:ATP hydrolysis activity"/>
    <property type="evidence" value="ECO:0007669"/>
    <property type="project" value="InterPro"/>
</dbReference>
<dbReference type="CDD" id="cd03244">
    <property type="entry name" value="ABCC_MRP_domain2"/>
    <property type="match status" value="1"/>
</dbReference>
<dbReference type="SUPFAM" id="SSF52540">
    <property type="entry name" value="P-loop containing nucleoside triphosphate hydrolases"/>
    <property type="match status" value="2"/>
</dbReference>
<keyword evidence="16" id="KW-0378">Hydrolase</keyword>
<dbReference type="EMBL" id="JAUDZG010000001">
    <property type="protein sequence ID" value="KAK3311692.1"/>
    <property type="molecule type" value="Genomic_DNA"/>
</dbReference>
<feature type="transmembrane region" description="Helical" evidence="13">
    <location>
        <begin position="975"/>
        <end position="1000"/>
    </location>
</feature>
<evidence type="ECO:0000259" key="14">
    <source>
        <dbReference type="PROSITE" id="PS50893"/>
    </source>
</evidence>
<dbReference type="Pfam" id="PF00005">
    <property type="entry name" value="ABC_tran"/>
    <property type="match status" value="2"/>
</dbReference>
<feature type="transmembrane region" description="Helical" evidence="13">
    <location>
        <begin position="1119"/>
        <end position="1138"/>
    </location>
</feature>
<dbReference type="PANTHER" id="PTHR24223:SF269">
    <property type="entry name" value="ABC MULTIDRUG TRANSPORTER (EUROFUNG)-RELATED"/>
    <property type="match status" value="1"/>
</dbReference>
<dbReference type="FunFam" id="3.40.50.300:FF:000838">
    <property type="entry name" value="ABC multidrug transporter (Eurofung)"/>
    <property type="match status" value="1"/>
</dbReference>
<feature type="transmembrane region" description="Helical" evidence="13">
    <location>
        <begin position="530"/>
        <end position="554"/>
    </location>
</feature>
<feature type="transmembrane region" description="Helical" evidence="13">
    <location>
        <begin position="1020"/>
        <end position="1043"/>
    </location>
</feature>
<dbReference type="PROSITE" id="PS50893">
    <property type="entry name" value="ABC_TRANSPORTER_2"/>
    <property type="match status" value="2"/>
</dbReference>
<evidence type="ECO:0000256" key="5">
    <source>
        <dbReference type="ARBA" id="ARBA00022692"/>
    </source>
</evidence>
<feature type="transmembrane region" description="Helical" evidence="13">
    <location>
        <begin position="176"/>
        <end position="198"/>
    </location>
</feature>
<protein>
    <submittedName>
        <fullName evidence="16">P-loop containing nucleoside triphosphate hydrolase protein</fullName>
    </submittedName>
</protein>
<feature type="domain" description="ABC transporter" evidence="14">
    <location>
        <begin position="1298"/>
        <end position="1530"/>
    </location>
</feature>
<evidence type="ECO:0000256" key="13">
    <source>
        <dbReference type="SAM" id="Phobius"/>
    </source>
</evidence>
<evidence type="ECO:0000256" key="9">
    <source>
        <dbReference type="ARBA" id="ARBA00023136"/>
    </source>
</evidence>
<feature type="domain" description="ABC transmembrane type-1" evidence="15">
    <location>
        <begin position="318"/>
        <end position="595"/>
    </location>
</feature>
<dbReference type="InterPro" id="IPR056227">
    <property type="entry name" value="TMD0_ABC"/>
</dbReference>
<dbReference type="PROSITE" id="PS00211">
    <property type="entry name" value="ABC_TRANSPORTER_1"/>
    <property type="match status" value="2"/>
</dbReference>
<feature type="transmembrane region" description="Helical" evidence="13">
    <location>
        <begin position="71"/>
        <end position="97"/>
    </location>
</feature>
<evidence type="ECO:0000256" key="1">
    <source>
        <dbReference type="ARBA" id="ARBA00004651"/>
    </source>
</evidence>